<evidence type="ECO:0000313" key="2">
    <source>
        <dbReference type="Proteomes" id="UP000032304"/>
    </source>
</evidence>
<gene>
    <name evidence="1" type="ORF">B456_002G2350002</name>
</gene>
<dbReference type="Gramene" id="KJB16542">
    <property type="protein sequence ID" value="KJB16542"/>
    <property type="gene ID" value="B456_002G2350002"/>
</dbReference>
<name>A0A0D2MF31_GOSRA</name>
<reference evidence="1 2" key="1">
    <citation type="journal article" date="2012" name="Nature">
        <title>Repeated polyploidization of Gossypium genomes and the evolution of spinnable cotton fibres.</title>
        <authorList>
            <person name="Paterson A.H."/>
            <person name="Wendel J.F."/>
            <person name="Gundlach H."/>
            <person name="Guo H."/>
            <person name="Jenkins J."/>
            <person name="Jin D."/>
            <person name="Llewellyn D."/>
            <person name="Showmaker K.C."/>
            <person name="Shu S."/>
            <person name="Udall J."/>
            <person name="Yoo M.J."/>
            <person name="Byers R."/>
            <person name="Chen W."/>
            <person name="Doron-Faigenboim A."/>
            <person name="Duke M.V."/>
            <person name="Gong L."/>
            <person name="Grimwood J."/>
            <person name="Grover C."/>
            <person name="Grupp K."/>
            <person name="Hu G."/>
            <person name="Lee T.H."/>
            <person name="Li J."/>
            <person name="Lin L."/>
            <person name="Liu T."/>
            <person name="Marler B.S."/>
            <person name="Page J.T."/>
            <person name="Roberts A.W."/>
            <person name="Romanel E."/>
            <person name="Sanders W.S."/>
            <person name="Szadkowski E."/>
            <person name="Tan X."/>
            <person name="Tang H."/>
            <person name="Xu C."/>
            <person name="Wang J."/>
            <person name="Wang Z."/>
            <person name="Zhang D."/>
            <person name="Zhang L."/>
            <person name="Ashrafi H."/>
            <person name="Bedon F."/>
            <person name="Bowers J.E."/>
            <person name="Brubaker C.L."/>
            <person name="Chee P.W."/>
            <person name="Das S."/>
            <person name="Gingle A.R."/>
            <person name="Haigler C.H."/>
            <person name="Harker D."/>
            <person name="Hoffmann L.V."/>
            <person name="Hovav R."/>
            <person name="Jones D.C."/>
            <person name="Lemke C."/>
            <person name="Mansoor S."/>
            <person name="ur Rahman M."/>
            <person name="Rainville L.N."/>
            <person name="Rambani A."/>
            <person name="Reddy U.K."/>
            <person name="Rong J.K."/>
            <person name="Saranga Y."/>
            <person name="Scheffler B.E."/>
            <person name="Scheffler J.A."/>
            <person name="Stelly D.M."/>
            <person name="Triplett B.A."/>
            <person name="Van Deynze A."/>
            <person name="Vaslin M.F."/>
            <person name="Waghmare V.N."/>
            <person name="Walford S.A."/>
            <person name="Wright R.J."/>
            <person name="Zaki E.A."/>
            <person name="Zhang T."/>
            <person name="Dennis E.S."/>
            <person name="Mayer K.F."/>
            <person name="Peterson D.G."/>
            <person name="Rokhsar D.S."/>
            <person name="Wang X."/>
            <person name="Schmutz J."/>
        </authorList>
    </citation>
    <scope>NUCLEOTIDE SEQUENCE [LARGE SCALE GENOMIC DNA]</scope>
</reference>
<evidence type="ECO:0000313" key="1">
    <source>
        <dbReference type="EMBL" id="KJB16542.1"/>
    </source>
</evidence>
<protein>
    <submittedName>
        <fullName evidence="1">Uncharacterized protein</fullName>
    </submittedName>
</protein>
<dbReference type="AlphaFoldDB" id="A0A0D2MF31"/>
<organism evidence="1 2">
    <name type="scientific">Gossypium raimondii</name>
    <name type="common">Peruvian cotton</name>
    <name type="synonym">Gossypium klotzschianum subsp. raimondii</name>
    <dbReference type="NCBI Taxonomy" id="29730"/>
    <lineage>
        <taxon>Eukaryota</taxon>
        <taxon>Viridiplantae</taxon>
        <taxon>Streptophyta</taxon>
        <taxon>Embryophyta</taxon>
        <taxon>Tracheophyta</taxon>
        <taxon>Spermatophyta</taxon>
        <taxon>Magnoliopsida</taxon>
        <taxon>eudicotyledons</taxon>
        <taxon>Gunneridae</taxon>
        <taxon>Pentapetalae</taxon>
        <taxon>rosids</taxon>
        <taxon>malvids</taxon>
        <taxon>Malvales</taxon>
        <taxon>Malvaceae</taxon>
        <taxon>Malvoideae</taxon>
        <taxon>Gossypium</taxon>
    </lineage>
</organism>
<proteinExistence type="predicted"/>
<accession>A0A0D2MF31</accession>
<keyword evidence="2" id="KW-1185">Reference proteome</keyword>
<dbReference type="EMBL" id="CM001741">
    <property type="protein sequence ID" value="KJB16542.1"/>
    <property type="molecule type" value="Genomic_DNA"/>
</dbReference>
<sequence>RFNGREAMEEKKDTCSLVHSGLYSNAAWRPIWCFV</sequence>
<feature type="non-terminal residue" evidence="1">
    <location>
        <position position="1"/>
    </location>
</feature>
<dbReference type="Proteomes" id="UP000032304">
    <property type="component" value="Chromosome 2"/>
</dbReference>